<name>A0A2D3UNF0_9PEZI</name>
<dbReference type="EMBL" id="FJUY01000001">
    <property type="protein sequence ID" value="CZT14918.1"/>
    <property type="molecule type" value="Genomic_DNA"/>
</dbReference>
<dbReference type="AlphaFoldDB" id="A0A2D3UNF0"/>
<dbReference type="Proteomes" id="UP000225277">
    <property type="component" value="Unassembled WGS sequence"/>
</dbReference>
<protein>
    <submittedName>
        <fullName evidence="1">Uncharacterized protein</fullName>
    </submittedName>
</protein>
<dbReference type="GeneID" id="35606817"/>
<dbReference type="RefSeq" id="XP_023621815.1">
    <property type="nucleotide sequence ID" value="XM_023766047.1"/>
</dbReference>
<keyword evidence="2" id="KW-1185">Reference proteome</keyword>
<accession>A0A2D3UNF0</accession>
<reference evidence="1 2" key="1">
    <citation type="submission" date="2016-03" db="EMBL/GenBank/DDBJ databases">
        <authorList>
            <person name="Ploux O."/>
        </authorList>
    </citation>
    <scope>NUCLEOTIDE SEQUENCE [LARGE SCALE GENOMIC DNA]</scope>
    <source>
        <strain evidence="1 2">URUG2</strain>
    </source>
</reference>
<proteinExistence type="predicted"/>
<evidence type="ECO:0000313" key="2">
    <source>
        <dbReference type="Proteomes" id="UP000225277"/>
    </source>
</evidence>
<dbReference type="OrthoDB" id="3932166at2759"/>
<gene>
    <name evidence="1" type="ORF">RCC_12264</name>
</gene>
<organism evidence="1 2">
    <name type="scientific">Ramularia collo-cygni</name>
    <dbReference type="NCBI Taxonomy" id="112498"/>
    <lineage>
        <taxon>Eukaryota</taxon>
        <taxon>Fungi</taxon>
        <taxon>Dikarya</taxon>
        <taxon>Ascomycota</taxon>
        <taxon>Pezizomycotina</taxon>
        <taxon>Dothideomycetes</taxon>
        <taxon>Dothideomycetidae</taxon>
        <taxon>Mycosphaerellales</taxon>
        <taxon>Mycosphaerellaceae</taxon>
        <taxon>Ramularia</taxon>
    </lineage>
</organism>
<evidence type="ECO:0000313" key="1">
    <source>
        <dbReference type="EMBL" id="CZT14918.1"/>
    </source>
</evidence>
<sequence length="304" mass="34803">MLAEWICTSCLCCGWKADRTTPPSIKTVIERYGEVAKSVNQREFKRFIEELRQKWNPPPPAEEEWEDGYRGEGWTDEGAFALCFYQQATSDSTPPRQGPLCEAEEQNQVLLRPVDSLIDDIRPGPLVNPLPEETIVEALASLREAIQRRVNENSPSEDISVELPTDFEQLLRITNYIGGAGVNSETANTYLVGGIDSLAATGSMNKWEKWFPWTAVLNRRDFKPFAAWQLGGCNQHRQIYYVLGRDLNDNTAPITWKVFDRNDVEMELFENLTEFLHHETQHIEQTPGGHKQEHILFSDAYPTW</sequence>